<dbReference type="InterPro" id="IPR033932">
    <property type="entry name" value="YtcJ-like"/>
</dbReference>
<dbReference type="InterPro" id="IPR032466">
    <property type="entry name" value="Metal_Hydrolase"/>
</dbReference>
<protein>
    <submittedName>
        <fullName evidence="2">Amidohydrolase</fullName>
    </submittedName>
</protein>
<dbReference type="Gene3D" id="2.30.40.10">
    <property type="entry name" value="Urease, subunit C, domain 1"/>
    <property type="match status" value="1"/>
</dbReference>
<feature type="domain" description="Amidohydrolase 3" evidence="1">
    <location>
        <begin position="47"/>
        <end position="540"/>
    </location>
</feature>
<reference evidence="2 3" key="1">
    <citation type="submission" date="2018-09" db="EMBL/GenBank/DDBJ databases">
        <title>YIM PH21274 draft genome.</title>
        <authorList>
            <person name="Miao C."/>
        </authorList>
    </citation>
    <scope>NUCLEOTIDE SEQUENCE [LARGE SCALE GENOMIC DNA]</scope>
    <source>
        <strain evidence="2 3">YIM PH 21724</strain>
    </source>
</reference>
<dbReference type="EMBL" id="QZFU01000010">
    <property type="protein sequence ID" value="RJO79215.1"/>
    <property type="molecule type" value="Genomic_DNA"/>
</dbReference>
<dbReference type="Gene3D" id="3.10.310.70">
    <property type="match status" value="1"/>
</dbReference>
<evidence type="ECO:0000259" key="1">
    <source>
        <dbReference type="Pfam" id="PF07969"/>
    </source>
</evidence>
<keyword evidence="3" id="KW-1185">Reference proteome</keyword>
<dbReference type="SUPFAM" id="SSF51556">
    <property type="entry name" value="Metallo-dependent hydrolases"/>
    <property type="match status" value="1"/>
</dbReference>
<dbReference type="OrthoDB" id="3173428at2"/>
<dbReference type="SUPFAM" id="SSF51338">
    <property type="entry name" value="Composite domain of metallo-dependent hydrolases"/>
    <property type="match status" value="1"/>
</dbReference>
<dbReference type="GO" id="GO:0016810">
    <property type="term" value="F:hydrolase activity, acting on carbon-nitrogen (but not peptide) bonds"/>
    <property type="evidence" value="ECO:0007669"/>
    <property type="project" value="InterPro"/>
</dbReference>
<name>A0A3A4KSW4_9NOCA</name>
<proteinExistence type="predicted"/>
<comment type="caution">
    <text evidence="2">The sequence shown here is derived from an EMBL/GenBank/DDBJ whole genome shotgun (WGS) entry which is preliminary data.</text>
</comment>
<dbReference type="PANTHER" id="PTHR22642">
    <property type="entry name" value="IMIDAZOLONEPROPIONASE"/>
    <property type="match status" value="1"/>
</dbReference>
<gene>
    <name evidence="2" type="ORF">D5S18_02425</name>
</gene>
<dbReference type="AlphaFoldDB" id="A0A3A4KSW4"/>
<keyword evidence="2" id="KW-0378">Hydrolase</keyword>
<accession>A0A3A4KSW4</accession>
<dbReference type="RefSeq" id="WP_120037520.1">
    <property type="nucleotide sequence ID" value="NZ_QZFU01000010.1"/>
</dbReference>
<dbReference type="Pfam" id="PF07969">
    <property type="entry name" value="Amidohydro_3"/>
    <property type="match status" value="1"/>
</dbReference>
<dbReference type="CDD" id="cd01300">
    <property type="entry name" value="YtcJ_like"/>
    <property type="match status" value="1"/>
</dbReference>
<dbReference type="Gene3D" id="3.20.20.140">
    <property type="entry name" value="Metal-dependent hydrolases"/>
    <property type="match status" value="1"/>
</dbReference>
<evidence type="ECO:0000313" key="2">
    <source>
        <dbReference type="EMBL" id="RJO79215.1"/>
    </source>
</evidence>
<dbReference type="PANTHER" id="PTHR22642:SF2">
    <property type="entry name" value="PROTEIN LONG AFTER FAR-RED 3"/>
    <property type="match status" value="1"/>
</dbReference>
<sequence>MSVAQLVVRNAAVYTCDPHREWADGFAVVDGRFQAVDAAVRTGPDTEIIDAGGRMILPGLCDIHIHLGFGGAQQAWELPIAPTDSPAEICAKVAARAAELAPGEWVVGGIVGSAVMDAVATAAALADLDAAAQGHPVLLRDDTQHNRWVNSATLAAMGVEPRTPDPEGGSFVRDAAGRHTGVLREQASRLAETVFVASIADPAARDRVSLRTAAEICNRSGITTVQEAATMAPLLRALARLEGADELTLRVVASTPMREFLESGVTGAELIALSEQYRSPLVHPDFVKVVLDGVPMTRTSALLTPYPGCADSHYCGEILYTLDELVDTLETVVAAGRGAKIHATGDAAARIALDAIAVMRSRHGGGPRFHLAHTEHIAAADTPRFAALDVVADASPFIWYPGIIQDSNAKTLPAGYQDTAWPLRDLLTGGTPVAAGSDWPCAFPLPDPWIGLETMITRQGPGGGDGRTLNGAQALTLPEALLAFTRDSAQAMGLGRLAGSIEPGKSADFIVLNRNLFDIAVTDIHRTRVLRTYFQGREVFSAE</sequence>
<evidence type="ECO:0000313" key="3">
    <source>
        <dbReference type="Proteomes" id="UP000266677"/>
    </source>
</evidence>
<dbReference type="InterPro" id="IPR011059">
    <property type="entry name" value="Metal-dep_hydrolase_composite"/>
</dbReference>
<organism evidence="2 3">
    <name type="scientific">Nocardia panacis</name>
    <dbReference type="NCBI Taxonomy" id="2340916"/>
    <lineage>
        <taxon>Bacteria</taxon>
        <taxon>Bacillati</taxon>
        <taxon>Actinomycetota</taxon>
        <taxon>Actinomycetes</taxon>
        <taxon>Mycobacteriales</taxon>
        <taxon>Nocardiaceae</taxon>
        <taxon>Nocardia</taxon>
    </lineage>
</organism>
<dbReference type="Proteomes" id="UP000266677">
    <property type="component" value="Unassembled WGS sequence"/>
</dbReference>
<dbReference type="InterPro" id="IPR013108">
    <property type="entry name" value="Amidohydro_3"/>
</dbReference>